<dbReference type="STRING" id="703135.A0A2A9NWJ2"/>
<dbReference type="PANTHER" id="PTHR10285">
    <property type="entry name" value="URIDINE KINASE"/>
    <property type="match status" value="1"/>
</dbReference>
<protein>
    <recommendedName>
        <fullName evidence="3">Phosphoribulokinase/uridine kinase domain-containing protein</fullName>
    </recommendedName>
</protein>
<dbReference type="Gene3D" id="3.40.50.300">
    <property type="entry name" value="P-loop containing nucleotide triphosphate hydrolases"/>
    <property type="match status" value="1"/>
</dbReference>
<dbReference type="PRINTS" id="PR00988">
    <property type="entry name" value="URIDINKINASE"/>
</dbReference>
<sequence>MAASPLEASTKVVFIGIGGATSSGKSTLAKHLQSILPSSILIHQDDFAPPQELVPTHPEHQVQDWDAAPGAIDWQRFVQFLSYLKATGVMPADHRSHDYLNEQKYIPISGNVQKKWVTEFKAFHKERQDIVWIIVDGFLLYWHPDVIETLDVRVLLRVPHDVLKRRRHERHGYHTAEGALWRDPPNYWENIVYPAYVDAHYELFENGDVERGALGSKVPDLMLLDILEMTMDEAVDRCCRVIREHTRDI</sequence>
<dbReference type="OrthoDB" id="10041966at2759"/>
<dbReference type="CDD" id="cd02024">
    <property type="entry name" value="NRK1"/>
    <property type="match status" value="1"/>
</dbReference>
<proteinExistence type="predicted"/>
<dbReference type="Proteomes" id="UP000242287">
    <property type="component" value="Unassembled WGS sequence"/>
</dbReference>
<gene>
    <name evidence="1" type="ORF">AMATHDRAFT_57898</name>
</gene>
<dbReference type="EMBL" id="KZ301982">
    <property type="protein sequence ID" value="PFH52072.1"/>
    <property type="molecule type" value="Genomic_DNA"/>
</dbReference>
<name>A0A2A9NWJ2_9AGAR</name>
<dbReference type="SUPFAM" id="SSF52540">
    <property type="entry name" value="P-loop containing nucleoside triphosphate hydrolases"/>
    <property type="match status" value="1"/>
</dbReference>
<evidence type="ECO:0008006" key="3">
    <source>
        <dbReference type="Google" id="ProtNLM"/>
    </source>
</evidence>
<dbReference type="InterPro" id="IPR027417">
    <property type="entry name" value="P-loop_NTPase"/>
</dbReference>
<organism evidence="1 2">
    <name type="scientific">Amanita thiersii Skay4041</name>
    <dbReference type="NCBI Taxonomy" id="703135"/>
    <lineage>
        <taxon>Eukaryota</taxon>
        <taxon>Fungi</taxon>
        <taxon>Dikarya</taxon>
        <taxon>Basidiomycota</taxon>
        <taxon>Agaricomycotina</taxon>
        <taxon>Agaricomycetes</taxon>
        <taxon>Agaricomycetidae</taxon>
        <taxon>Agaricales</taxon>
        <taxon>Pluteineae</taxon>
        <taxon>Amanitaceae</taxon>
        <taxon>Amanita</taxon>
    </lineage>
</organism>
<dbReference type="FunFam" id="3.40.50.300:FF:002582">
    <property type="entry name" value="Nicotinamide riboside kinase, variant"/>
    <property type="match status" value="1"/>
</dbReference>
<evidence type="ECO:0000313" key="2">
    <source>
        <dbReference type="Proteomes" id="UP000242287"/>
    </source>
</evidence>
<evidence type="ECO:0000313" key="1">
    <source>
        <dbReference type="EMBL" id="PFH52072.1"/>
    </source>
</evidence>
<dbReference type="AlphaFoldDB" id="A0A2A9NWJ2"/>
<reference evidence="1 2" key="1">
    <citation type="submission" date="2014-02" db="EMBL/GenBank/DDBJ databases">
        <title>Transposable element dynamics among asymbiotic and ectomycorrhizal Amanita fungi.</title>
        <authorList>
            <consortium name="DOE Joint Genome Institute"/>
            <person name="Hess J."/>
            <person name="Skrede I."/>
            <person name="Wolfe B."/>
            <person name="LaButti K."/>
            <person name="Ohm R.A."/>
            <person name="Grigoriev I.V."/>
            <person name="Pringle A."/>
        </authorList>
    </citation>
    <scope>NUCLEOTIDE SEQUENCE [LARGE SCALE GENOMIC DNA]</scope>
    <source>
        <strain evidence="1 2">SKay4041</strain>
    </source>
</reference>
<keyword evidence="2" id="KW-1185">Reference proteome</keyword>
<accession>A0A2A9NWJ2</accession>